<protein>
    <submittedName>
        <fullName evidence="2">Uncharacterized protein</fullName>
    </submittedName>
</protein>
<comment type="caution">
    <text evidence="2">The sequence shown here is derived from an EMBL/GenBank/DDBJ whole genome shotgun (WGS) entry which is preliminary data.</text>
</comment>
<organism evidence="2 3">
    <name type="scientific">Sphingobium baderi LL03</name>
    <dbReference type="NCBI Taxonomy" id="1114964"/>
    <lineage>
        <taxon>Bacteria</taxon>
        <taxon>Pseudomonadati</taxon>
        <taxon>Pseudomonadota</taxon>
        <taxon>Alphaproteobacteria</taxon>
        <taxon>Sphingomonadales</taxon>
        <taxon>Sphingomonadaceae</taxon>
        <taxon>Sphingobium</taxon>
    </lineage>
</organism>
<evidence type="ECO:0000256" key="1">
    <source>
        <dbReference type="SAM" id="Phobius"/>
    </source>
</evidence>
<accession>T0IBC9</accession>
<evidence type="ECO:0000313" key="2">
    <source>
        <dbReference type="EMBL" id="EQB06914.1"/>
    </source>
</evidence>
<name>T0IBC9_9SPHN</name>
<sequence>MTEWVSQGTKWSQRSVATADEADLPALDDRRFTKGCLIAVPLSAILWWLILRTASAMI</sequence>
<evidence type="ECO:0000313" key="3">
    <source>
        <dbReference type="Proteomes" id="UP000015524"/>
    </source>
</evidence>
<gene>
    <name evidence="2" type="ORF">L485_00110</name>
</gene>
<keyword evidence="3" id="KW-1185">Reference proteome</keyword>
<keyword evidence="1" id="KW-0472">Membrane</keyword>
<dbReference type="AlphaFoldDB" id="T0IBC9"/>
<proteinExistence type="predicted"/>
<keyword evidence="1" id="KW-0812">Transmembrane</keyword>
<dbReference type="PATRIC" id="fig|1114964.3.peg.13"/>
<keyword evidence="1" id="KW-1133">Transmembrane helix</keyword>
<feature type="transmembrane region" description="Helical" evidence="1">
    <location>
        <begin position="32"/>
        <end position="51"/>
    </location>
</feature>
<dbReference type="Proteomes" id="UP000015524">
    <property type="component" value="Unassembled WGS sequence"/>
</dbReference>
<dbReference type="EMBL" id="ATIB01000006">
    <property type="protein sequence ID" value="EQB06914.1"/>
    <property type="molecule type" value="Genomic_DNA"/>
</dbReference>
<reference evidence="2 3" key="1">
    <citation type="journal article" date="2013" name="Genome Announc.">
        <title>Draft Genome Sequence of a Hexachlorocyclohexane-Degrading Bacterium, Sphingobium baderi Strain LL03T.</title>
        <authorList>
            <person name="Kaur J."/>
            <person name="Verma H."/>
            <person name="Tripathi C."/>
            <person name="Khurana J.P."/>
            <person name="Lal R."/>
        </authorList>
    </citation>
    <scope>NUCLEOTIDE SEQUENCE [LARGE SCALE GENOMIC DNA]</scope>
    <source>
        <strain evidence="2 3">LL03</strain>
    </source>
</reference>